<gene>
    <name evidence="2" type="ORF">MBESOW_P3804</name>
</gene>
<reference evidence="2 3" key="1">
    <citation type="submission" date="2014-12" db="EMBL/GenBank/DDBJ databases">
        <title>Whole genome sequencing of Sphingobium xenophagum OW59.</title>
        <authorList>
            <person name="Ohta Y."/>
            <person name="Nishi S."/>
            <person name="Hatada Y."/>
        </authorList>
    </citation>
    <scope>NUCLEOTIDE SEQUENCE [LARGE SCALE GENOMIC DNA]</scope>
    <source>
        <strain evidence="2 3">OW59</strain>
    </source>
</reference>
<evidence type="ECO:0000313" key="3">
    <source>
        <dbReference type="Proteomes" id="UP000290975"/>
    </source>
</evidence>
<protein>
    <submittedName>
        <fullName evidence="2">Uncharacterized protein</fullName>
    </submittedName>
</protein>
<comment type="caution">
    <text evidence="2">The sequence shown here is derived from an EMBL/GenBank/DDBJ whole genome shotgun (WGS) entry which is preliminary data.</text>
</comment>
<sequence length="168" mass="18207">MCDCGVRQGFERSDRCCATGADRVGKDVAQLAFSQKLDLQFGDDRGIFAAQSAAGLVDLLRDFLLSRFKVSEAFAFGHSGHGIFLSDGLPTTCFLSMECIMIAMEMLQRGCLCLLGDVPRARTETPAGSPAPSGTRQRSGKRAAKEGRTAQGRFVMHRTHGCCEREPP</sequence>
<organism evidence="2 3">
    <name type="scientific">Sphingobium xenophagum</name>
    <dbReference type="NCBI Taxonomy" id="121428"/>
    <lineage>
        <taxon>Bacteria</taxon>
        <taxon>Pseudomonadati</taxon>
        <taxon>Pseudomonadota</taxon>
        <taxon>Alphaproteobacteria</taxon>
        <taxon>Sphingomonadales</taxon>
        <taxon>Sphingomonadaceae</taxon>
        <taxon>Sphingobium</taxon>
    </lineage>
</organism>
<proteinExistence type="predicted"/>
<name>A0A401J7I6_SPHXE</name>
<feature type="region of interest" description="Disordered" evidence="1">
    <location>
        <begin position="123"/>
        <end position="150"/>
    </location>
</feature>
<dbReference type="AlphaFoldDB" id="A0A401J7I6"/>
<dbReference type="EMBL" id="BBQY01000040">
    <property type="protein sequence ID" value="GBH32573.1"/>
    <property type="molecule type" value="Genomic_DNA"/>
</dbReference>
<accession>A0A401J7I6</accession>
<keyword evidence="3" id="KW-1185">Reference proteome</keyword>
<dbReference type="Proteomes" id="UP000290975">
    <property type="component" value="Unassembled WGS sequence"/>
</dbReference>
<evidence type="ECO:0000313" key="2">
    <source>
        <dbReference type="EMBL" id="GBH32573.1"/>
    </source>
</evidence>
<evidence type="ECO:0000256" key="1">
    <source>
        <dbReference type="SAM" id="MobiDB-lite"/>
    </source>
</evidence>